<dbReference type="RefSeq" id="WP_036944953.1">
    <property type="nucleotide sequence ID" value="NZ_JQKC01000039.1"/>
</dbReference>
<dbReference type="Proteomes" id="UP000036923">
    <property type="component" value="Unassembled WGS sequence"/>
</dbReference>
<evidence type="ECO:0008006" key="4">
    <source>
        <dbReference type="Google" id="ProtNLM"/>
    </source>
</evidence>
<keyword evidence="3" id="KW-1185">Reference proteome</keyword>
<accession>A0A0L6JL35</accession>
<dbReference type="EMBL" id="LGTC01000001">
    <property type="protein sequence ID" value="KNY26489.1"/>
    <property type="molecule type" value="Genomic_DNA"/>
</dbReference>
<evidence type="ECO:0000256" key="1">
    <source>
        <dbReference type="SAM" id="Phobius"/>
    </source>
</evidence>
<feature type="transmembrane region" description="Helical" evidence="1">
    <location>
        <begin position="37"/>
        <end position="56"/>
    </location>
</feature>
<evidence type="ECO:0000313" key="2">
    <source>
        <dbReference type="EMBL" id="KNY26489.1"/>
    </source>
</evidence>
<keyword evidence="1" id="KW-1133">Transmembrane helix</keyword>
<reference evidence="3" key="1">
    <citation type="submission" date="2015-07" db="EMBL/GenBank/DDBJ databases">
        <title>Near-Complete Genome Sequence of the Cellulolytic Bacterium Bacteroides (Pseudobacteroides) cellulosolvens ATCC 35603.</title>
        <authorList>
            <person name="Dassa B."/>
            <person name="Utturkar S.M."/>
            <person name="Klingeman D.M."/>
            <person name="Hurt R.A."/>
            <person name="Keller M."/>
            <person name="Xu J."/>
            <person name="Reddy Y.H.K."/>
            <person name="Borovok I."/>
            <person name="Grinberg I.R."/>
            <person name="Lamed R."/>
            <person name="Zhivin O."/>
            <person name="Bayer E.A."/>
            <person name="Brown S.D."/>
        </authorList>
    </citation>
    <scope>NUCLEOTIDE SEQUENCE [LARGE SCALE GENOMIC DNA]</scope>
    <source>
        <strain evidence="3">DSM 2933</strain>
    </source>
</reference>
<feature type="transmembrane region" description="Helical" evidence="1">
    <location>
        <begin position="6"/>
        <end position="25"/>
    </location>
</feature>
<keyword evidence="1" id="KW-0812">Transmembrane</keyword>
<comment type="caution">
    <text evidence="2">The sequence shown here is derived from an EMBL/GenBank/DDBJ whole genome shotgun (WGS) entry which is preliminary data.</text>
</comment>
<dbReference type="STRING" id="398512.Bccel_1754"/>
<name>A0A0L6JL35_9FIRM</name>
<proteinExistence type="predicted"/>
<keyword evidence="1" id="KW-0472">Membrane</keyword>
<feature type="transmembrane region" description="Helical" evidence="1">
    <location>
        <begin position="62"/>
        <end position="86"/>
    </location>
</feature>
<gene>
    <name evidence="2" type="ORF">Bccel_1754</name>
</gene>
<evidence type="ECO:0000313" key="3">
    <source>
        <dbReference type="Proteomes" id="UP000036923"/>
    </source>
</evidence>
<protein>
    <recommendedName>
        <fullName evidence="4">YesK-like protein</fullName>
    </recommendedName>
</protein>
<dbReference type="AlphaFoldDB" id="A0A0L6JL35"/>
<organism evidence="2 3">
    <name type="scientific">Pseudobacteroides cellulosolvens ATCC 35603 = DSM 2933</name>
    <dbReference type="NCBI Taxonomy" id="398512"/>
    <lineage>
        <taxon>Bacteria</taxon>
        <taxon>Bacillati</taxon>
        <taxon>Bacillota</taxon>
        <taxon>Clostridia</taxon>
        <taxon>Eubacteriales</taxon>
        <taxon>Oscillospiraceae</taxon>
        <taxon>Pseudobacteroides</taxon>
    </lineage>
</organism>
<sequence>MVQFTLLLYITIIGIVFSGIALLIYKFERNRPLPKYLPGIILFLAGVILIIKAKWFSEGMEGLGYIILAILAIGGSIIALIVPAVLDVYKKYHQ</sequence>